<dbReference type="GO" id="GO:0006633">
    <property type="term" value="P:fatty acid biosynthetic process"/>
    <property type="evidence" value="ECO:0007669"/>
    <property type="project" value="UniProtKB-KW"/>
</dbReference>
<feature type="transmembrane region" description="Helical" evidence="7">
    <location>
        <begin position="21"/>
        <end position="37"/>
    </location>
</feature>
<accession>A0A8C9YVB8</accession>
<keyword evidence="2" id="KW-0677">Repeat</keyword>
<reference evidence="9" key="2">
    <citation type="submission" date="2025-09" db="UniProtKB">
        <authorList>
            <consortium name="Ensembl"/>
        </authorList>
    </citation>
    <scope>IDENTIFICATION</scope>
</reference>
<dbReference type="CDD" id="cd04641">
    <property type="entry name" value="CBS_euAMPK_gamma-like_repeat2"/>
    <property type="match status" value="1"/>
</dbReference>
<keyword evidence="3 6" id="KW-0129">CBS domain</keyword>
<evidence type="ECO:0000256" key="4">
    <source>
        <dbReference type="ARBA" id="ARBA00023160"/>
    </source>
</evidence>
<dbReference type="CDD" id="cd04618">
    <property type="entry name" value="CBS_euAMPK_gamma-like_repeat1"/>
    <property type="match status" value="1"/>
</dbReference>
<dbReference type="GeneTree" id="ENSGT00950000183019"/>
<evidence type="ECO:0000256" key="7">
    <source>
        <dbReference type="SAM" id="Phobius"/>
    </source>
</evidence>
<dbReference type="Ensembl" id="ENSSLUT00000031492.1">
    <property type="protein sequence ID" value="ENSSLUP00000030535.1"/>
    <property type="gene ID" value="ENSSLUG00000012594.1"/>
</dbReference>
<reference evidence="9" key="1">
    <citation type="submission" date="2025-08" db="UniProtKB">
        <authorList>
            <consortium name="Ensembl"/>
        </authorList>
    </citation>
    <scope>IDENTIFICATION</scope>
</reference>
<dbReference type="GO" id="GO:0019901">
    <property type="term" value="F:protein kinase binding"/>
    <property type="evidence" value="ECO:0007669"/>
    <property type="project" value="TreeGrafter"/>
</dbReference>
<keyword evidence="7" id="KW-1133">Transmembrane helix</keyword>
<dbReference type="InterPro" id="IPR046342">
    <property type="entry name" value="CBS_dom_sf"/>
</dbReference>
<protein>
    <submittedName>
        <fullName evidence="9">Protein kinase AMP-activated non-catalytic subunit gamma 2</fullName>
    </submittedName>
</protein>
<dbReference type="GO" id="GO:0005737">
    <property type="term" value="C:cytoplasm"/>
    <property type="evidence" value="ECO:0007669"/>
    <property type="project" value="TreeGrafter"/>
</dbReference>
<evidence type="ECO:0000313" key="10">
    <source>
        <dbReference type="Proteomes" id="UP000694568"/>
    </source>
</evidence>
<dbReference type="FunFam" id="3.10.580.10:FF:000003">
    <property type="entry name" value="Protein kinase AMP-activated non-catalytic subunit gamma 1"/>
    <property type="match status" value="1"/>
</dbReference>
<feature type="domain" description="CBS" evidence="8">
    <location>
        <begin position="160"/>
        <end position="222"/>
    </location>
</feature>
<dbReference type="Gene3D" id="3.10.580.10">
    <property type="entry name" value="CBS-domain"/>
    <property type="match status" value="2"/>
</dbReference>
<evidence type="ECO:0000256" key="2">
    <source>
        <dbReference type="ARBA" id="ARBA00022737"/>
    </source>
</evidence>
<evidence type="ECO:0000313" key="9">
    <source>
        <dbReference type="Ensembl" id="ENSSLUP00000030535.1"/>
    </source>
</evidence>
<dbReference type="GO" id="GO:0019887">
    <property type="term" value="F:protein kinase regulator activity"/>
    <property type="evidence" value="ECO:0007669"/>
    <property type="project" value="TreeGrafter"/>
</dbReference>
<dbReference type="PANTHER" id="PTHR13780">
    <property type="entry name" value="AMP-ACTIVATED PROTEIN KINASE, GAMMA REGULATORY SUBUNIT"/>
    <property type="match status" value="1"/>
</dbReference>
<dbReference type="SUPFAM" id="SSF54631">
    <property type="entry name" value="CBS-domain pair"/>
    <property type="match status" value="2"/>
</dbReference>
<comment type="similarity">
    <text evidence="1">Belongs to the 5'-AMP-activated protein kinase gamma subunit family.</text>
</comment>
<evidence type="ECO:0000256" key="1">
    <source>
        <dbReference type="ARBA" id="ARBA00006750"/>
    </source>
</evidence>
<dbReference type="Pfam" id="PF00571">
    <property type="entry name" value="CBS"/>
    <property type="match status" value="3"/>
</dbReference>
<dbReference type="Proteomes" id="UP000694568">
    <property type="component" value="Unplaced"/>
</dbReference>
<dbReference type="SMART" id="SM00116">
    <property type="entry name" value="CBS"/>
    <property type="match status" value="4"/>
</dbReference>
<organism evidence="9 10">
    <name type="scientific">Sander lucioperca</name>
    <name type="common">Pike-perch</name>
    <name type="synonym">Perca lucioperca</name>
    <dbReference type="NCBI Taxonomy" id="283035"/>
    <lineage>
        <taxon>Eukaryota</taxon>
        <taxon>Metazoa</taxon>
        <taxon>Chordata</taxon>
        <taxon>Craniata</taxon>
        <taxon>Vertebrata</taxon>
        <taxon>Euteleostomi</taxon>
        <taxon>Actinopterygii</taxon>
        <taxon>Neopterygii</taxon>
        <taxon>Teleostei</taxon>
        <taxon>Neoteleostei</taxon>
        <taxon>Acanthomorphata</taxon>
        <taxon>Eupercaria</taxon>
        <taxon>Perciformes</taxon>
        <taxon>Percoidei</taxon>
        <taxon>Percidae</taxon>
        <taxon>Luciopercinae</taxon>
        <taxon>Sander</taxon>
    </lineage>
</organism>
<keyword evidence="4" id="KW-0443">Lipid metabolism</keyword>
<dbReference type="PANTHER" id="PTHR13780:SF122">
    <property type="entry name" value="5'-AMP-ACTIVATED PROTEIN KINASE SUBUNIT GAMMA-2"/>
    <property type="match status" value="1"/>
</dbReference>
<evidence type="ECO:0000256" key="3">
    <source>
        <dbReference type="ARBA" id="ARBA00023122"/>
    </source>
</evidence>
<dbReference type="AlphaFoldDB" id="A0A8C9YVB8"/>
<proteinExistence type="inferred from homology"/>
<dbReference type="GO" id="GO:0016208">
    <property type="term" value="F:AMP binding"/>
    <property type="evidence" value="ECO:0007669"/>
    <property type="project" value="TreeGrafter"/>
</dbReference>
<evidence type="ECO:0000256" key="5">
    <source>
        <dbReference type="ARBA" id="ARBA00025878"/>
    </source>
</evidence>
<keyword evidence="4" id="KW-0444">Lipid biosynthesis</keyword>
<keyword evidence="7" id="KW-0812">Transmembrane</keyword>
<sequence length="387" mass="43833">APLKRLMSLMLTRLGLSRLNYCITVICILITLTISVLKPRRCIGQQSMMMMSCFLLPVCAAAEESERDIYMRFMKCHKCYDIIPTSSKLVVFDTTLQVKKAFFALVANGVRAAPLWESKTQIFVGMLTITDFINILTRYYKSPMKTGEKEKSSSWQREQYSCNIRFITPPPLPSIFEAVHSLIKNKIHRLPVIDPVSGNALYILTHKRILKFLQLFVCEMPMPAFMKQTLEDLAVGTYANIAYIHPDTPLITALCVFTHRRVSALPVVDHNGKVVDIYSKFDVINLAAEKTYNNLDVTVTQALRHRSQYFEGVMKCNKLETLETIVVRIVKAEVHRLVVVDEESRIVGIVSLSDILQALVLTPAGTHYISNIIISITKPTIFPPDSM</sequence>
<dbReference type="GO" id="GO:0005634">
    <property type="term" value="C:nucleus"/>
    <property type="evidence" value="ECO:0007669"/>
    <property type="project" value="TreeGrafter"/>
</dbReference>
<comment type="subunit">
    <text evidence="5">AMPK is a heterotrimer of an alpha catalytic subunit (PRKAA1 or PRKAA2), a beta (PRKAB1 or PRKAB2) and a gamma non-catalytic subunits (PRKAG1, PRKAG2 or PRKAG3). Interacts with FNIP1 and FNIP2.</text>
</comment>
<feature type="domain" description="CBS" evidence="8">
    <location>
        <begin position="309"/>
        <end position="366"/>
    </location>
</feature>
<dbReference type="InterPro" id="IPR000644">
    <property type="entry name" value="CBS_dom"/>
</dbReference>
<keyword evidence="4" id="KW-0276">Fatty acid metabolism</keyword>
<keyword evidence="10" id="KW-1185">Reference proteome</keyword>
<evidence type="ECO:0000256" key="6">
    <source>
        <dbReference type="PROSITE-ProRule" id="PRU00703"/>
    </source>
</evidence>
<keyword evidence="4" id="KW-0275">Fatty acid biosynthesis</keyword>
<evidence type="ECO:0000259" key="8">
    <source>
        <dbReference type="PROSITE" id="PS51371"/>
    </source>
</evidence>
<dbReference type="InterPro" id="IPR050511">
    <property type="entry name" value="AMPK_gamma/SDS23_families"/>
</dbReference>
<keyword evidence="7" id="KW-0472">Membrane</keyword>
<dbReference type="GO" id="GO:0031588">
    <property type="term" value="C:nucleotide-activated protein kinase complex"/>
    <property type="evidence" value="ECO:0007669"/>
    <property type="project" value="TreeGrafter"/>
</dbReference>
<feature type="domain" description="CBS" evidence="8">
    <location>
        <begin position="235"/>
        <end position="297"/>
    </location>
</feature>
<dbReference type="PROSITE" id="PS51371">
    <property type="entry name" value="CBS"/>
    <property type="match status" value="3"/>
</dbReference>
<name>A0A8C9YVB8_SANLU</name>